<feature type="region of interest" description="Disordered" evidence="1">
    <location>
        <begin position="352"/>
        <end position="593"/>
    </location>
</feature>
<dbReference type="EMBL" id="NBII01000007">
    <property type="protein sequence ID" value="PAV16919.1"/>
    <property type="molecule type" value="Genomic_DNA"/>
</dbReference>
<feature type="compositionally biased region" description="Polar residues" evidence="1">
    <location>
        <begin position="471"/>
        <end position="492"/>
    </location>
</feature>
<feature type="compositionally biased region" description="Low complexity" evidence="1">
    <location>
        <begin position="209"/>
        <end position="225"/>
    </location>
</feature>
<name>A0A286UBI6_9AGAM</name>
<evidence type="ECO:0000256" key="1">
    <source>
        <dbReference type="SAM" id="MobiDB-lite"/>
    </source>
</evidence>
<feature type="compositionally biased region" description="Polar residues" evidence="1">
    <location>
        <begin position="152"/>
        <end position="169"/>
    </location>
</feature>
<feature type="compositionally biased region" description="Polar residues" evidence="1">
    <location>
        <begin position="418"/>
        <end position="435"/>
    </location>
</feature>
<feature type="compositionally biased region" description="Low complexity" evidence="1">
    <location>
        <begin position="106"/>
        <end position="120"/>
    </location>
</feature>
<feature type="compositionally biased region" description="Basic and acidic residues" evidence="1">
    <location>
        <begin position="362"/>
        <end position="381"/>
    </location>
</feature>
<evidence type="ECO:0000313" key="3">
    <source>
        <dbReference type="Proteomes" id="UP000217199"/>
    </source>
</evidence>
<dbReference type="STRING" id="2282107.A0A286UBI6"/>
<dbReference type="InParanoid" id="A0A286UBI6"/>
<dbReference type="AlphaFoldDB" id="A0A286UBI6"/>
<comment type="caution">
    <text evidence="2">The sequence shown here is derived from an EMBL/GenBank/DDBJ whole genome shotgun (WGS) entry which is preliminary data.</text>
</comment>
<feature type="compositionally biased region" description="Low complexity" evidence="1">
    <location>
        <begin position="493"/>
        <end position="516"/>
    </location>
</feature>
<feature type="compositionally biased region" description="Low complexity" evidence="1">
    <location>
        <begin position="704"/>
        <end position="722"/>
    </location>
</feature>
<gene>
    <name evidence="2" type="ORF">PNOK_0698300</name>
</gene>
<feature type="compositionally biased region" description="Low complexity" evidence="1">
    <location>
        <begin position="525"/>
        <end position="537"/>
    </location>
</feature>
<feature type="compositionally biased region" description="Polar residues" evidence="1">
    <location>
        <begin position="446"/>
        <end position="456"/>
    </location>
</feature>
<keyword evidence="3" id="KW-1185">Reference proteome</keyword>
<feature type="compositionally biased region" description="Low complexity" evidence="1">
    <location>
        <begin position="550"/>
        <end position="569"/>
    </location>
</feature>
<proteinExistence type="predicted"/>
<dbReference type="OrthoDB" id="3363891at2759"/>
<dbReference type="Proteomes" id="UP000217199">
    <property type="component" value="Unassembled WGS sequence"/>
</dbReference>
<feature type="compositionally biased region" description="Polar residues" evidence="1">
    <location>
        <begin position="175"/>
        <end position="208"/>
    </location>
</feature>
<reference evidence="2 3" key="1">
    <citation type="journal article" date="2017" name="Mol. Ecol.">
        <title>Comparative and population genomic landscape of Phellinus noxius: A hypervariable fungus causing root rot in trees.</title>
        <authorList>
            <person name="Chung C.L."/>
            <person name="Lee T.J."/>
            <person name="Akiba M."/>
            <person name="Lee H.H."/>
            <person name="Kuo T.H."/>
            <person name="Liu D."/>
            <person name="Ke H.M."/>
            <person name="Yokoi T."/>
            <person name="Roa M.B."/>
            <person name="Lu M.J."/>
            <person name="Chang Y.Y."/>
            <person name="Ann P.J."/>
            <person name="Tsai J.N."/>
            <person name="Chen C.Y."/>
            <person name="Tzean S.S."/>
            <person name="Ota Y."/>
            <person name="Hattori T."/>
            <person name="Sahashi N."/>
            <person name="Liou R.F."/>
            <person name="Kikuchi T."/>
            <person name="Tsai I.J."/>
        </authorList>
    </citation>
    <scope>NUCLEOTIDE SEQUENCE [LARGE SCALE GENOMIC DNA]</scope>
    <source>
        <strain evidence="2 3">FFPRI411160</strain>
    </source>
</reference>
<feature type="region of interest" description="Disordered" evidence="1">
    <location>
        <begin position="630"/>
        <end position="769"/>
    </location>
</feature>
<sequence>MAVTATAQSAFTSDLSWDEAIVPTLRKRLEHESRAISKRMSAHSIAAAGDDGPQPPSARRTTARPSIPNGKPSARPSLANSASAYVDRPSAIPRPSLNYTRPLLDSSNVPSSSTSRLVSSKADSRKQQQQQQQSPLTSRAYGGGGGAGGNGLSQAHNFTFDSELTSAANGPNAHSGANSNHPSTRTTNALPTPASSRSNSPVLTSTPYKNNKTKNNNSNKVASSSWDDDGRTTPTYNRHLQGQASNRIPPWEEDDIDDYYGSYSSSIDMHHSPQQNGIIQEEAPPFTANSSYVSDEAGELGDVVRPSLEERPFEHWYRGDLSRNGGVGELRIGSRMEMLEIASYGHKLRSITNRSMSRQRRRAESIGHRESVRSSEARDSFVFDESSPGVQSPMVLDEAPLTDMEVDVDTETDREQTSYSYSPNGESRQLPQAQQPPFERPKRINHTATQSGSSQSTVTKVIPTTPKKRQQPSQIPRATPQAPSRTTGVMQRTASAPLTALSASSSPNTSSNSTPSGVQSQKMAQSQSQPVSSPVVQKRGRPSGAKVQMPASPAAKKAKSTGATKQQQQRSKSLAGLRSQPREVEVGEYPDMLPDGFESMADAIPSWTEPKKAGNWDDVVLPAVARKMGLEDHYEEADGSPKQPRQSQEVIPPQPGTFGIDSSKSRSRMQGAGDMGENIQMDVFGSPGSPNEGDTKKGKRSSKRNSNANNTNNSNIGNNTNKQRVPPIDTSVAQKNNSSGNNGIRMSPPPSPAPFSQYARANTGTGTDVMEEFDVGRQKMVEEEGTGAACCRCIIM</sequence>
<protein>
    <submittedName>
        <fullName evidence="2">Uncharacterized protein</fullName>
    </submittedName>
</protein>
<organism evidence="2 3">
    <name type="scientific">Pyrrhoderma noxium</name>
    <dbReference type="NCBI Taxonomy" id="2282107"/>
    <lineage>
        <taxon>Eukaryota</taxon>
        <taxon>Fungi</taxon>
        <taxon>Dikarya</taxon>
        <taxon>Basidiomycota</taxon>
        <taxon>Agaricomycotina</taxon>
        <taxon>Agaricomycetes</taxon>
        <taxon>Hymenochaetales</taxon>
        <taxon>Hymenochaetaceae</taxon>
        <taxon>Pyrrhoderma</taxon>
    </lineage>
</organism>
<evidence type="ECO:0000313" key="2">
    <source>
        <dbReference type="EMBL" id="PAV16919.1"/>
    </source>
</evidence>
<accession>A0A286UBI6</accession>
<feature type="compositionally biased region" description="Gly residues" evidence="1">
    <location>
        <begin position="141"/>
        <end position="151"/>
    </location>
</feature>
<feature type="compositionally biased region" description="Polar residues" evidence="1">
    <location>
        <begin position="232"/>
        <end position="246"/>
    </location>
</feature>
<feature type="region of interest" description="Disordered" evidence="1">
    <location>
        <begin position="33"/>
        <end position="253"/>
    </location>
</feature>
<feature type="compositionally biased region" description="Polar residues" evidence="1">
    <location>
        <begin position="731"/>
        <end position="744"/>
    </location>
</feature>